<protein>
    <recommendedName>
        <fullName evidence="3">Peptide ABC transporter substrate-binding protein</fullName>
    </recommendedName>
</protein>
<dbReference type="AlphaFoldDB" id="A0A367QX29"/>
<dbReference type="EMBL" id="LXQD01000298">
    <property type="protein sequence ID" value="RCJ28499.1"/>
    <property type="molecule type" value="Genomic_DNA"/>
</dbReference>
<name>A0A367QX29_9NOSO</name>
<dbReference type="Proteomes" id="UP000252107">
    <property type="component" value="Unassembled WGS sequence"/>
</dbReference>
<accession>A0A367QX29</accession>
<evidence type="ECO:0000313" key="1">
    <source>
        <dbReference type="EMBL" id="RCJ28499.1"/>
    </source>
</evidence>
<comment type="caution">
    <text evidence="1">The sequence shown here is derived from an EMBL/GenBank/DDBJ whole genome shotgun (WGS) entry which is preliminary data.</text>
</comment>
<keyword evidence="2" id="KW-1185">Reference proteome</keyword>
<gene>
    <name evidence="1" type="ORF">A6770_23855</name>
</gene>
<organism evidence="1 2">
    <name type="scientific">Nostoc minutum NIES-26</name>
    <dbReference type="NCBI Taxonomy" id="1844469"/>
    <lineage>
        <taxon>Bacteria</taxon>
        <taxon>Bacillati</taxon>
        <taxon>Cyanobacteriota</taxon>
        <taxon>Cyanophyceae</taxon>
        <taxon>Nostocales</taxon>
        <taxon>Nostocaceae</taxon>
        <taxon>Nostoc</taxon>
    </lineage>
</organism>
<reference evidence="1" key="1">
    <citation type="submission" date="2016-04" db="EMBL/GenBank/DDBJ databases">
        <authorList>
            <person name="Tabuchi Yagui T.R."/>
        </authorList>
    </citation>
    <scope>NUCLEOTIDE SEQUENCE [LARGE SCALE GENOMIC DNA]</scope>
    <source>
        <strain evidence="1">NIES-26</strain>
    </source>
</reference>
<evidence type="ECO:0008006" key="3">
    <source>
        <dbReference type="Google" id="ProtNLM"/>
    </source>
</evidence>
<proteinExistence type="predicted"/>
<sequence>MNKNSQPSTQTDSEREPVSFLVIGSRQTVTNTIHTLYRMGFAEISEWSPLLPASEPGKVMKILTRSVPTD</sequence>
<evidence type="ECO:0000313" key="2">
    <source>
        <dbReference type="Proteomes" id="UP000252107"/>
    </source>
</evidence>